<dbReference type="AlphaFoldDB" id="A0A8J4CJL1"/>
<sequence length="190" mass="20259">AQRAWTKLPCTCARTPAPRSNVAHLEEALCIDADATGNLVHIALAVWSEAAALLRSLLNQAALLQLLQNVAHNAARSLRVVLRLGATNLVAAAILNAEQANTHVLAEVQLAGNRRSAHVVPVGVIGGQLLERARLHNIYPTGQLNLIIRLQMLGVVLNKIFRRHILNALGLVGSHVCDLESNVADATGLS</sequence>
<gene>
    <name evidence="1" type="ORF">Vretifemale_11213</name>
</gene>
<dbReference type="EMBL" id="BNCP01000023">
    <property type="protein sequence ID" value="GIL82289.1"/>
    <property type="molecule type" value="Genomic_DNA"/>
</dbReference>
<evidence type="ECO:0000313" key="2">
    <source>
        <dbReference type="Proteomes" id="UP000747110"/>
    </source>
</evidence>
<proteinExistence type="predicted"/>
<name>A0A8J4CJL1_9CHLO</name>
<dbReference type="Proteomes" id="UP000747110">
    <property type="component" value="Unassembled WGS sequence"/>
</dbReference>
<accession>A0A8J4CJL1</accession>
<evidence type="ECO:0000313" key="1">
    <source>
        <dbReference type="EMBL" id="GIL82289.1"/>
    </source>
</evidence>
<feature type="non-terminal residue" evidence="1">
    <location>
        <position position="190"/>
    </location>
</feature>
<comment type="caution">
    <text evidence="1">The sequence shown here is derived from an EMBL/GenBank/DDBJ whole genome shotgun (WGS) entry which is preliminary data.</text>
</comment>
<reference evidence="1" key="1">
    <citation type="journal article" date="2021" name="Proc. Natl. Acad. Sci. U.S.A.">
        <title>Three genomes in the algal genus Volvox reveal the fate of a haploid sex-determining region after a transition to homothallism.</title>
        <authorList>
            <person name="Yamamoto K."/>
            <person name="Hamaji T."/>
            <person name="Kawai-Toyooka H."/>
            <person name="Matsuzaki R."/>
            <person name="Takahashi F."/>
            <person name="Nishimura Y."/>
            <person name="Kawachi M."/>
            <person name="Noguchi H."/>
            <person name="Minakuchi Y."/>
            <person name="Umen J.G."/>
            <person name="Toyoda A."/>
            <person name="Nozaki H."/>
        </authorList>
    </citation>
    <scope>NUCLEOTIDE SEQUENCE</scope>
    <source>
        <strain evidence="1">NIES-3786</strain>
    </source>
</reference>
<keyword evidence="2" id="KW-1185">Reference proteome</keyword>
<organism evidence="1 2">
    <name type="scientific">Volvox reticuliferus</name>
    <dbReference type="NCBI Taxonomy" id="1737510"/>
    <lineage>
        <taxon>Eukaryota</taxon>
        <taxon>Viridiplantae</taxon>
        <taxon>Chlorophyta</taxon>
        <taxon>core chlorophytes</taxon>
        <taxon>Chlorophyceae</taxon>
        <taxon>CS clade</taxon>
        <taxon>Chlamydomonadales</taxon>
        <taxon>Volvocaceae</taxon>
        <taxon>Volvox</taxon>
    </lineage>
</organism>
<protein>
    <submittedName>
        <fullName evidence="1">Uncharacterized protein</fullName>
    </submittedName>
</protein>
<feature type="non-terminal residue" evidence="1">
    <location>
        <position position="1"/>
    </location>
</feature>